<evidence type="ECO:0000256" key="3">
    <source>
        <dbReference type="ARBA" id="ARBA00022643"/>
    </source>
</evidence>
<feature type="region of interest" description="Disordered" evidence="6">
    <location>
        <begin position="427"/>
        <end position="456"/>
    </location>
</feature>
<gene>
    <name evidence="8" type="ORF">BDQ12DRAFT_684140</name>
</gene>
<feature type="domain" description="NADH:flavin oxidoreductase/NADH oxidase N-terminal" evidence="7">
    <location>
        <begin position="39"/>
        <end position="278"/>
    </location>
</feature>
<dbReference type="InterPro" id="IPR001155">
    <property type="entry name" value="OxRdtase_FMN_N"/>
</dbReference>
<dbReference type="CDD" id="cd02932">
    <property type="entry name" value="OYE_YqiM_FMN"/>
    <property type="match status" value="1"/>
</dbReference>
<dbReference type="GO" id="GO:0050661">
    <property type="term" value="F:NADP binding"/>
    <property type="evidence" value="ECO:0007669"/>
    <property type="project" value="InterPro"/>
</dbReference>
<dbReference type="InterPro" id="IPR044152">
    <property type="entry name" value="YqjM-like"/>
</dbReference>
<evidence type="ECO:0000256" key="5">
    <source>
        <dbReference type="ARBA" id="ARBA00023002"/>
    </source>
</evidence>
<evidence type="ECO:0000259" key="7">
    <source>
        <dbReference type="Pfam" id="PF00724"/>
    </source>
</evidence>
<dbReference type="Gene3D" id="3.20.20.70">
    <property type="entry name" value="Aldolase class I"/>
    <property type="match status" value="1"/>
</dbReference>
<dbReference type="OrthoDB" id="72788at2759"/>
<dbReference type="GO" id="GO:0003959">
    <property type="term" value="F:NADPH dehydrogenase activity"/>
    <property type="evidence" value="ECO:0007669"/>
    <property type="project" value="InterPro"/>
</dbReference>
<proteinExistence type="predicted"/>
<keyword evidence="4" id="KW-0521">NADP</keyword>
<accession>A0A5C3LY62</accession>
<keyword evidence="3" id="KW-0288">FMN</keyword>
<dbReference type="STRING" id="68775.A0A5C3LY62"/>
<protein>
    <submittedName>
        <fullName evidence="8">NADPH dehydrogenase</fullName>
    </submittedName>
</protein>
<dbReference type="PANTHER" id="PTHR43303">
    <property type="entry name" value="NADPH DEHYDROGENASE C23G7.10C-RELATED"/>
    <property type="match status" value="1"/>
</dbReference>
<keyword evidence="2" id="KW-0285">Flavoprotein</keyword>
<dbReference type="PANTHER" id="PTHR43303:SF4">
    <property type="entry name" value="NADPH DEHYDROGENASE C23G7.10C-RELATED"/>
    <property type="match status" value="1"/>
</dbReference>
<dbReference type="SUPFAM" id="SSF51395">
    <property type="entry name" value="FMN-linked oxidoreductases"/>
    <property type="match status" value="1"/>
</dbReference>
<evidence type="ECO:0000313" key="8">
    <source>
        <dbReference type="EMBL" id="TFK38189.1"/>
    </source>
</evidence>
<keyword evidence="5" id="KW-0560">Oxidoreductase</keyword>
<dbReference type="EMBL" id="ML213604">
    <property type="protein sequence ID" value="TFK38189.1"/>
    <property type="molecule type" value="Genomic_DNA"/>
</dbReference>
<comment type="cofactor">
    <cofactor evidence="1">
        <name>FMN</name>
        <dbReference type="ChEBI" id="CHEBI:58210"/>
    </cofactor>
</comment>
<dbReference type="AlphaFoldDB" id="A0A5C3LY62"/>
<feature type="compositionally biased region" description="Basic and acidic residues" evidence="6">
    <location>
        <begin position="430"/>
        <end position="449"/>
    </location>
</feature>
<dbReference type="InterPro" id="IPR013785">
    <property type="entry name" value="Aldolase_TIM"/>
</dbReference>
<evidence type="ECO:0000256" key="2">
    <source>
        <dbReference type="ARBA" id="ARBA00022630"/>
    </source>
</evidence>
<reference evidence="8 9" key="1">
    <citation type="journal article" date="2019" name="Nat. Ecol. Evol.">
        <title>Megaphylogeny resolves global patterns of mushroom evolution.</title>
        <authorList>
            <person name="Varga T."/>
            <person name="Krizsan K."/>
            <person name="Foldi C."/>
            <person name="Dima B."/>
            <person name="Sanchez-Garcia M."/>
            <person name="Sanchez-Ramirez S."/>
            <person name="Szollosi G.J."/>
            <person name="Szarkandi J.G."/>
            <person name="Papp V."/>
            <person name="Albert L."/>
            <person name="Andreopoulos W."/>
            <person name="Angelini C."/>
            <person name="Antonin V."/>
            <person name="Barry K.W."/>
            <person name="Bougher N.L."/>
            <person name="Buchanan P."/>
            <person name="Buyck B."/>
            <person name="Bense V."/>
            <person name="Catcheside P."/>
            <person name="Chovatia M."/>
            <person name="Cooper J."/>
            <person name="Damon W."/>
            <person name="Desjardin D."/>
            <person name="Finy P."/>
            <person name="Geml J."/>
            <person name="Haridas S."/>
            <person name="Hughes K."/>
            <person name="Justo A."/>
            <person name="Karasinski D."/>
            <person name="Kautmanova I."/>
            <person name="Kiss B."/>
            <person name="Kocsube S."/>
            <person name="Kotiranta H."/>
            <person name="LaButti K.M."/>
            <person name="Lechner B.E."/>
            <person name="Liimatainen K."/>
            <person name="Lipzen A."/>
            <person name="Lukacs Z."/>
            <person name="Mihaltcheva S."/>
            <person name="Morgado L.N."/>
            <person name="Niskanen T."/>
            <person name="Noordeloos M.E."/>
            <person name="Ohm R.A."/>
            <person name="Ortiz-Santana B."/>
            <person name="Ovrebo C."/>
            <person name="Racz N."/>
            <person name="Riley R."/>
            <person name="Savchenko A."/>
            <person name="Shiryaev A."/>
            <person name="Soop K."/>
            <person name="Spirin V."/>
            <person name="Szebenyi C."/>
            <person name="Tomsovsky M."/>
            <person name="Tulloss R.E."/>
            <person name="Uehling J."/>
            <person name="Grigoriev I.V."/>
            <person name="Vagvolgyi C."/>
            <person name="Papp T."/>
            <person name="Martin F.M."/>
            <person name="Miettinen O."/>
            <person name="Hibbett D.S."/>
            <person name="Nagy L.G."/>
        </authorList>
    </citation>
    <scope>NUCLEOTIDE SEQUENCE [LARGE SCALE GENOMIC DNA]</scope>
    <source>
        <strain evidence="8 9">CBS 166.37</strain>
    </source>
</reference>
<evidence type="ECO:0000256" key="6">
    <source>
        <dbReference type="SAM" id="MobiDB-lite"/>
    </source>
</evidence>
<evidence type="ECO:0000256" key="4">
    <source>
        <dbReference type="ARBA" id="ARBA00022857"/>
    </source>
</evidence>
<evidence type="ECO:0000313" key="9">
    <source>
        <dbReference type="Proteomes" id="UP000308652"/>
    </source>
</evidence>
<keyword evidence="9" id="KW-1185">Reference proteome</keyword>
<dbReference type="GO" id="GO:0010181">
    <property type="term" value="F:FMN binding"/>
    <property type="evidence" value="ECO:0007669"/>
    <property type="project" value="InterPro"/>
</dbReference>
<dbReference type="Proteomes" id="UP000308652">
    <property type="component" value="Unassembled WGS sequence"/>
</dbReference>
<name>A0A5C3LY62_9AGAR</name>
<evidence type="ECO:0000256" key="1">
    <source>
        <dbReference type="ARBA" id="ARBA00001917"/>
    </source>
</evidence>
<organism evidence="8 9">
    <name type="scientific">Crucibulum laeve</name>
    <dbReference type="NCBI Taxonomy" id="68775"/>
    <lineage>
        <taxon>Eukaryota</taxon>
        <taxon>Fungi</taxon>
        <taxon>Dikarya</taxon>
        <taxon>Basidiomycota</taxon>
        <taxon>Agaricomycotina</taxon>
        <taxon>Agaricomycetes</taxon>
        <taxon>Agaricomycetidae</taxon>
        <taxon>Agaricales</taxon>
        <taxon>Agaricineae</taxon>
        <taxon>Nidulariaceae</taxon>
        <taxon>Crucibulum</taxon>
    </lineage>
</organism>
<sequence>MAPSNLNVPARGVSYFTPAQIPPAGTAADPQPTGKPIPKVFQPIKIRNVEFQNRIWVSPMCQYSAQDGQLTPWHMAHLGGIFTRGPGLTIIEATSVTANGRITPEDSGIWSDAHIEPLAKIVEFAHSQSQKIAIQLAHAGRKASTVAPWINGDSTASKEVGGWPDDVWAPSAIPYEDSYPHPKALTTEAVKNVVKEFGEGAKRALKAGFDVIEIHSAHGYLLHEFLSPISNKRTDAYGGSWENRVRLVVEIVDEVRSIIPKDMPLFVRISATDWLEESLANEPSWRSEDTVRLAPILYQHGVDFLDVSTGGNHPSQKIKGGPAYQAPFAKDVMRGIGAQAAYPSAKETKASSADRPERLLVGTVGAISEGTIAEKVLQEGDADVILVARQFQKNPGTVWAWAEELGGDSGDIQIQLANQIRWGFKGRGKKTSDGKENHNAQKVDDKGKDGMGGCKV</sequence>
<dbReference type="Pfam" id="PF00724">
    <property type="entry name" value="Oxidored_FMN"/>
    <property type="match status" value="1"/>
</dbReference>